<name>A0A7G8BJU5_9BACT</name>
<gene>
    <name evidence="4" type="ORF">H7849_02095</name>
</gene>
<dbReference type="KEGG" id="adin:H7849_02095"/>
<dbReference type="Pfam" id="PF00691">
    <property type="entry name" value="OmpA"/>
    <property type="match status" value="1"/>
</dbReference>
<proteinExistence type="predicted"/>
<dbReference type="RefSeq" id="WP_186743769.1">
    <property type="nucleotide sequence ID" value="NZ_CP060394.1"/>
</dbReference>
<feature type="compositionally biased region" description="Low complexity" evidence="1">
    <location>
        <begin position="131"/>
        <end position="161"/>
    </location>
</feature>
<accession>A0A7G8BJU5</accession>
<organism evidence="4 5">
    <name type="scientific">Alloacidobacterium dinghuense</name>
    <dbReference type="NCBI Taxonomy" id="2763107"/>
    <lineage>
        <taxon>Bacteria</taxon>
        <taxon>Pseudomonadati</taxon>
        <taxon>Acidobacteriota</taxon>
        <taxon>Terriglobia</taxon>
        <taxon>Terriglobales</taxon>
        <taxon>Acidobacteriaceae</taxon>
        <taxon>Alloacidobacterium</taxon>
    </lineage>
</organism>
<dbReference type="EMBL" id="CP060394">
    <property type="protein sequence ID" value="QNI32815.1"/>
    <property type="molecule type" value="Genomic_DNA"/>
</dbReference>
<feature type="region of interest" description="Disordered" evidence="1">
    <location>
        <begin position="27"/>
        <end position="81"/>
    </location>
</feature>
<dbReference type="Proteomes" id="UP000515312">
    <property type="component" value="Chromosome"/>
</dbReference>
<dbReference type="InterPro" id="IPR006665">
    <property type="entry name" value="OmpA-like"/>
</dbReference>
<dbReference type="Gene3D" id="3.30.1330.60">
    <property type="entry name" value="OmpA-like domain"/>
    <property type="match status" value="1"/>
</dbReference>
<evidence type="ECO:0000256" key="2">
    <source>
        <dbReference type="SAM" id="SignalP"/>
    </source>
</evidence>
<keyword evidence="2" id="KW-0732">Signal</keyword>
<reference evidence="4 5" key="1">
    <citation type="submission" date="2020-08" db="EMBL/GenBank/DDBJ databases">
        <title>Edaphobacter telluris sp. nov. and Acidobacterium dinghuensis sp. nov., two acidobacteria isolated from forest soil.</title>
        <authorList>
            <person name="Fu J."/>
            <person name="Qiu L."/>
        </authorList>
    </citation>
    <scope>NUCLEOTIDE SEQUENCE [LARGE SCALE GENOMIC DNA]</scope>
    <source>
        <strain evidence="4">4Y35</strain>
    </source>
</reference>
<sequence length="327" mass="34323">MTTKNPDLRMVATLVLATALGIPALAQSNTSNQSPTPPPTPNAQVQTGTSASGTSNGMNPGDNSTYATGQPLPTKSNEGFWGHMNPFARKKWVNRQLDPVKDRLNELDQLTAKNANDIKDVDSRAQAGIKQAQGTADQASQTAQSANSTANQAQTLAQNASDQTGKLNTTVSGLDQYSKVSDTEIHFRSGQTALNAKAKDALDQIATQLQGQKGYIVEVEGYSRTRGQAGIQSSQHMADAVVRYLVTEHQIPVYRIHQVAMGNAQIQTADGTSTTGSVVRVSTMQNSLAALNSTSSNAGSPIGATQQSSAQPSPQGAASQPAAQPHN</sequence>
<protein>
    <submittedName>
        <fullName evidence="4">OmpA family protein</fullName>
    </submittedName>
</protein>
<feature type="domain" description="OmpA-like" evidence="3">
    <location>
        <begin position="187"/>
        <end position="274"/>
    </location>
</feature>
<feature type="signal peptide" evidence="2">
    <location>
        <begin position="1"/>
        <end position="26"/>
    </location>
</feature>
<evidence type="ECO:0000313" key="4">
    <source>
        <dbReference type="EMBL" id="QNI32815.1"/>
    </source>
</evidence>
<evidence type="ECO:0000256" key="1">
    <source>
        <dbReference type="SAM" id="MobiDB-lite"/>
    </source>
</evidence>
<evidence type="ECO:0000313" key="5">
    <source>
        <dbReference type="Proteomes" id="UP000515312"/>
    </source>
</evidence>
<keyword evidence="5" id="KW-1185">Reference proteome</keyword>
<dbReference type="AlphaFoldDB" id="A0A7G8BJU5"/>
<dbReference type="InterPro" id="IPR036737">
    <property type="entry name" value="OmpA-like_sf"/>
</dbReference>
<evidence type="ECO:0000259" key="3">
    <source>
        <dbReference type="Pfam" id="PF00691"/>
    </source>
</evidence>
<feature type="region of interest" description="Disordered" evidence="1">
    <location>
        <begin position="129"/>
        <end position="167"/>
    </location>
</feature>
<feature type="region of interest" description="Disordered" evidence="1">
    <location>
        <begin position="292"/>
        <end position="327"/>
    </location>
</feature>
<dbReference type="SUPFAM" id="SSF103088">
    <property type="entry name" value="OmpA-like"/>
    <property type="match status" value="1"/>
</dbReference>
<feature type="chain" id="PRO_5029001069" evidence="2">
    <location>
        <begin position="27"/>
        <end position="327"/>
    </location>
</feature>
<feature type="compositionally biased region" description="Polar residues" evidence="1">
    <location>
        <begin position="45"/>
        <end position="77"/>
    </location>
</feature>